<keyword evidence="3" id="KW-1185">Reference proteome</keyword>
<organism evidence="2 3">
    <name type="scientific">Nocardia niwae</name>
    <dbReference type="NCBI Taxonomy" id="626084"/>
    <lineage>
        <taxon>Bacteria</taxon>
        <taxon>Bacillati</taxon>
        <taxon>Actinomycetota</taxon>
        <taxon>Actinomycetes</taxon>
        <taxon>Mycobacteriales</taxon>
        <taxon>Nocardiaceae</taxon>
        <taxon>Nocardia</taxon>
    </lineage>
</organism>
<comment type="caution">
    <text evidence="2">The sequence shown here is derived from an EMBL/GenBank/DDBJ whole genome shotgun (WGS) entry which is preliminary data.</text>
</comment>
<dbReference type="Proteomes" id="UP001550535">
    <property type="component" value="Unassembled WGS sequence"/>
</dbReference>
<accession>A0ABV2X3H0</accession>
<dbReference type="RefSeq" id="WP_357989859.1">
    <property type="nucleotide sequence ID" value="NZ_JBEYBR010000002.1"/>
</dbReference>
<sequence>MTIEGNQTGPGVDVVDKARAYADKLALLSEGSVHPPPATDPNPAAARRRDLGVPAKTGAVAELSRRQHPVAVGPRWPIVVPGRAGSHPFPSWLALQ</sequence>
<gene>
    <name evidence="2" type="ORF">ABZ507_01285</name>
</gene>
<proteinExistence type="predicted"/>
<dbReference type="EMBL" id="JBEYBR010000002">
    <property type="protein sequence ID" value="MEU2120437.1"/>
    <property type="molecule type" value="Genomic_DNA"/>
</dbReference>
<name>A0ABV2X3H0_9NOCA</name>
<reference evidence="2 3" key="1">
    <citation type="submission" date="2024-06" db="EMBL/GenBank/DDBJ databases">
        <title>The Natural Products Discovery Center: Release of the First 8490 Sequenced Strains for Exploring Actinobacteria Biosynthetic Diversity.</title>
        <authorList>
            <person name="Kalkreuter E."/>
            <person name="Kautsar S.A."/>
            <person name="Yang D."/>
            <person name="Bader C.D."/>
            <person name="Teijaro C.N."/>
            <person name="Fluegel L."/>
            <person name="Davis C.M."/>
            <person name="Simpson J.R."/>
            <person name="Lauterbach L."/>
            <person name="Steele A.D."/>
            <person name="Gui C."/>
            <person name="Meng S."/>
            <person name="Li G."/>
            <person name="Viehrig K."/>
            <person name="Ye F."/>
            <person name="Su P."/>
            <person name="Kiefer A.F."/>
            <person name="Nichols A."/>
            <person name="Cepeda A.J."/>
            <person name="Yan W."/>
            <person name="Fan B."/>
            <person name="Jiang Y."/>
            <person name="Adhikari A."/>
            <person name="Zheng C.-J."/>
            <person name="Schuster L."/>
            <person name="Cowan T.M."/>
            <person name="Smanski M.J."/>
            <person name="Chevrette M.G."/>
            <person name="De Carvalho L.P.S."/>
            <person name="Shen B."/>
        </authorList>
    </citation>
    <scope>NUCLEOTIDE SEQUENCE [LARGE SCALE GENOMIC DNA]</scope>
    <source>
        <strain evidence="2 3">NPDC019434</strain>
    </source>
</reference>
<evidence type="ECO:0000313" key="2">
    <source>
        <dbReference type="EMBL" id="MEU2120437.1"/>
    </source>
</evidence>
<protein>
    <submittedName>
        <fullName evidence="2">Uncharacterized protein</fullName>
    </submittedName>
</protein>
<evidence type="ECO:0000256" key="1">
    <source>
        <dbReference type="SAM" id="MobiDB-lite"/>
    </source>
</evidence>
<feature type="region of interest" description="Disordered" evidence="1">
    <location>
        <begin position="30"/>
        <end position="52"/>
    </location>
</feature>
<evidence type="ECO:0000313" key="3">
    <source>
        <dbReference type="Proteomes" id="UP001550535"/>
    </source>
</evidence>